<keyword evidence="3" id="KW-1185">Reference proteome</keyword>
<dbReference type="Proteomes" id="UP000231279">
    <property type="component" value="Unassembled WGS sequence"/>
</dbReference>
<dbReference type="AlphaFoldDB" id="A0A2G9GQC0"/>
<sequence length="256" mass="28802">MLVKEPLPIQTLYSKDMQEISHDEDEAISLCDLALHSDQSAEWNSLDQSNGSCSSSSYFEFNQEFNDPITTSISLPHENIIFCGKLIPYKPQTTPKHELSNLIESEKQAIENKTCDLGPFRGKFSYSNKNGSRSTTLMHKKEMYNTNEIAKGHKMSVLTSSSSGKGKWYLFMFGISRFSMEVNLTDIKSRRSRRRCSSPPHTPPSPSRNWDEDVSGGRNMRWWLWWVIKALSCGGNDHPTTMATAAIGGAPPEGIN</sequence>
<dbReference type="PANTHER" id="PTHR34130:SF3">
    <property type="entry name" value="DUF1645 FAMILY PROTEIN"/>
    <property type="match status" value="1"/>
</dbReference>
<accession>A0A2G9GQC0</accession>
<dbReference type="PANTHER" id="PTHR34130">
    <property type="entry name" value="OS08G0243800 PROTEIN"/>
    <property type="match status" value="1"/>
</dbReference>
<evidence type="ECO:0000313" key="2">
    <source>
        <dbReference type="EMBL" id="PIN07448.1"/>
    </source>
</evidence>
<dbReference type="OrthoDB" id="1576948at2759"/>
<organism evidence="2 3">
    <name type="scientific">Handroanthus impetiginosus</name>
    <dbReference type="NCBI Taxonomy" id="429701"/>
    <lineage>
        <taxon>Eukaryota</taxon>
        <taxon>Viridiplantae</taxon>
        <taxon>Streptophyta</taxon>
        <taxon>Embryophyta</taxon>
        <taxon>Tracheophyta</taxon>
        <taxon>Spermatophyta</taxon>
        <taxon>Magnoliopsida</taxon>
        <taxon>eudicotyledons</taxon>
        <taxon>Gunneridae</taxon>
        <taxon>Pentapetalae</taxon>
        <taxon>asterids</taxon>
        <taxon>lamiids</taxon>
        <taxon>Lamiales</taxon>
        <taxon>Bignoniaceae</taxon>
        <taxon>Crescentiina</taxon>
        <taxon>Tabebuia alliance</taxon>
        <taxon>Handroanthus</taxon>
    </lineage>
</organism>
<feature type="region of interest" description="Disordered" evidence="1">
    <location>
        <begin position="189"/>
        <end position="215"/>
    </location>
</feature>
<evidence type="ECO:0000313" key="3">
    <source>
        <dbReference type="Proteomes" id="UP000231279"/>
    </source>
</evidence>
<reference evidence="3" key="1">
    <citation type="journal article" date="2018" name="Gigascience">
        <title>Genome assembly of the Pink Ipe (Handroanthus impetiginosus, Bignoniaceae), a highly valued, ecologically keystone Neotropical timber forest tree.</title>
        <authorList>
            <person name="Silva-Junior O.B."/>
            <person name="Grattapaglia D."/>
            <person name="Novaes E."/>
            <person name="Collevatti R.G."/>
        </authorList>
    </citation>
    <scope>NUCLEOTIDE SEQUENCE [LARGE SCALE GENOMIC DNA]</scope>
    <source>
        <strain evidence="3">cv. UFG-1</strain>
    </source>
</reference>
<gene>
    <name evidence="2" type="ORF">CDL12_19985</name>
</gene>
<proteinExistence type="predicted"/>
<name>A0A2G9GQC0_9LAMI</name>
<dbReference type="EMBL" id="NKXS01004089">
    <property type="protein sequence ID" value="PIN07448.1"/>
    <property type="molecule type" value="Genomic_DNA"/>
</dbReference>
<comment type="caution">
    <text evidence="2">The sequence shown here is derived from an EMBL/GenBank/DDBJ whole genome shotgun (WGS) entry which is preliminary data.</text>
</comment>
<protein>
    <submittedName>
        <fullName evidence="2">Uncharacterized protein</fullName>
    </submittedName>
</protein>
<evidence type="ECO:0000256" key="1">
    <source>
        <dbReference type="SAM" id="MobiDB-lite"/>
    </source>
</evidence>